<evidence type="ECO:0000313" key="1">
    <source>
        <dbReference type="EMBL" id="AYM85810.1"/>
    </source>
</evidence>
<sequence>MILGTKTLEKLRILINEETEYRSGPKIIQFFNELGFSDSYGQGFPSRWMYTDERLAAINGTPNIDKCIKNLFSPVSFIETPEKLDLHISEFNKYLAFDKWKVVRNHADISFQKLDKVEFTTPKKTNDEEGFLNQEFKDLKLSNLQLDSTITSVLEYRIKEIENCFSANAPLSVILMAGSTLEGILLGVATSNPRIFNCANSAPKNREQKVRPFQEWSLANFIDVSKEINLLHHDVHKFSHALRDFRNYIHPFEQMSTGFNPTMYTAKICLQVLKVAIHQINENNRCISA</sequence>
<gene>
    <name evidence="1" type="ORF">D9T18_03400</name>
</gene>
<accession>A0AAD0XBT9</accession>
<organism evidence="1 2">
    <name type="scientific">Pseudoalteromonas agarivorans</name>
    <dbReference type="NCBI Taxonomy" id="176102"/>
    <lineage>
        <taxon>Bacteria</taxon>
        <taxon>Pseudomonadati</taxon>
        <taxon>Pseudomonadota</taxon>
        <taxon>Gammaproteobacteria</taxon>
        <taxon>Alteromonadales</taxon>
        <taxon>Pseudoalteromonadaceae</taxon>
        <taxon>Pseudoalteromonas</taxon>
    </lineage>
</organism>
<dbReference type="EMBL" id="CP033065">
    <property type="protein sequence ID" value="AYM85810.1"/>
    <property type="molecule type" value="Genomic_DNA"/>
</dbReference>
<name>A0AAD0XBT9_9GAMM</name>
<proteinExistence type="predicted"/>
<evidence type="ECO:0000313" key="2">
    <source>
        <dbReference type="Proteomes" id="UP000279995"/>
    </source>
</evidence>
<protein>
    <submittedName>
        <fullName evidence="1">Uncharacterized protein</fullName>
    </submittedName>
</protein>
<reference evidence="1 2" key="1">
    <citation type="submission" date="2018-10" db="EMBL/GenBank/DDBJ databases">
        <title>Complete Genome Sequence and Transcriptomic Profiles of a Marine Bacterium, Pseudoalteromonas agarivorans Hao 2018.</title>
        <authorList>
            <person name="Hao L."/>
        </authorList>
    </citation>
    <scope>NUCLEOTIDE SEQUENCE [LARGE SCALE GENOMIC DNA]</scope>
    <source>
        <strain evidence="1 2">Hao 2018</strain>
    </source>
</reference>
<dbReference type="Proteomes" id="UP000279995">
    <property type="component" value="Chromosome I"/>
</dbReference>
<dbReference type="AlphaFoldDB" id="A0AAD0XBT9"/>
<dbReference type="RefSeq" id="WP_029774161.1">
    <property type="nucleotide sequence ID" value="NZ_CP033065.1"/>
</dbReference>